<dbReference type="GO" id="GO:0009279">
    <property type="term" value="C:cell outer membrane"/>
    <property type="evidence" value="ECO:0007669"/>
    <property type="project" value="UniProtKB-SubCell"/>
</dbReference>
<feature type="domain" description="TonB-dependent receptor plug" evidence="5">
    <location>
        <begin position="110"/>
        <end position="216"/>
    </location>
</feature>
<dbReference type="InterPro" id="IPR018247">
    <property type="entry name" value="EF_Hand_1_Ca_BS"/>
</dbReference>
<evidence type="ECO:0000256" key="2">
    <source>
        <dbReference type="ARBA" id="ARBA00023136"/>
    </source>
</evidence>
<evidence type="ECO:0000256" key="4">
    <source>
        <dbReference type="SAM" id="SignalP"/>
    </source>
</evidence>
<name>A0A4Y1WQU5_9BACT</name>
<keyword evidence="4" id="KW-0732">Signal</keyword>
<dbReference type="InterPro" id="IPR023996">
    <property type="entry name" value="TonB-dep_OMP_SusC/RagA"/>
</dbReference>
<dbReference type="Pfam" id="PF07715">
    <property type="entry name" value="Plug"/>
    <property type="match status" value="1"/>
</dbReference>
<dbReference type="InterPro" id="IPR037066">
    <property type="entry name" value="Plug_dom_sf"/>
</dbReference>
<dbReference type="InterPro" id="IPR023997">
    <property type="entry name" value="TonB-dep_OMP_SusC/RagA_CS"/>
</dbReference>
<dbReference type="Gene3D" id="2.170.130.10">
    <property type="entry name" value="TonB-dependent receptor, plug domain"/>
    <property type="match status" value="1"/>
</dbReference>
<dbReference type="PROSITE" id="PS00018">
    <property type="entry name" value="EF_HAND_1"/>
    <property type="match status" value="1"/>
</dbReference>
<accession>A0A4Y1WQU5</accession>
<dbReference type="InterPro" id="IPR008969">
    <property type="entry name" value="CarboxyPept-like_regulatory"/>
</dbReference>
<evidence type="ECO:0000256" key="1">
    <source>
        <dbReference type="ARBA" id="ARBA00004442"/>
    </source>
</evidence>
<dbReference type="Gene3D" id="2.40.170.20">
    <property type="entry name" value="TonB-dependent receptor, beta-barrel domain"/>
    <property type="match status" value="1"/>
</dbReference>
<dbReference type="SUPFAM" id="SSF49464">
    <property type="entry name" value="Carboxypeptidase regulatory domain-like"/>
    <property type="match status" value="1"/>
</dbReference>
<dbReference type="Pfam" id="PF13715">
    <property type="entry name" value="CarbopepD_reg_2"/>
    <property type="match status" value="1"/>
</dbReference>
<dbReference type="EMBL" id="AP019735">
    <property type="protein sequence ID" value="BBL03443.1"/>
    <property type="molecule type" value="Genomic_DNA"/>
</dbReference>
<comment type="subcellular location">
    <subcellularLocation>
        <location evidence="1">Cell outer membrane</location>
    </subcellularLocation>
</comment>
<evidence type="ECO:0000313" key="6">
    <source>
        <dbReference type="EMBL" id="BBL03443.1"/>
    </source>
</evidence>
<dbReference type="SUPFAM" id="SSF56935">
    <property type="entry name" value="Porins"/>
    <property type="match status" value="1"/>
</dbReference>
<evidence type="ECO:0000256" key="3">
    <source>
        <dbReference type="ARBA" id="ARBA00023237"/>
    </source>
</evidence>
<protein>
    <submittedName>
        <fullName evidence="6">SusC/RagA family TonB-linked outer membrane protein</fullName>
    </submittedName>
</protein>
<keyword evidence="7" id="KW-1185">Reference proteome</keyword>
<proteinExistence type="predicted"/>
<feature type="chain" id="PRO_5021231519" evidence="4">
    <location>
        <begin position="17"/>
        <end position="1032"/>
    </location>
</feature>
<dbReference type="NCBIfam" id="TIGR04057">
    <property type="entry name" value="SusC_RagA_signa"/>
    <property type="match status" value="1"/>
</dbReference>
<dbReference type="InterPro" id="IPR036942">
    <property type="entry name" value="Beta-barrel_TonB_sf"/>
</dbReference>
<reference evidence="7" key="1">
    <citation type="submission" date="2019-06" db="EMBL/GenBank/DDBJ databases">
        <title>Alistipes onderdonkii subsp. vulgaris subsp. nov., Alistipes dispar sp. nov. and Alistipes communis sp. nov., isolated from human faeces, and creation of Alistipes onderdonkii subsp. onderdonkii subsp. nov.</title>
        <authorList>
            <person name="Sakamoto M."/>
            <person name="Ikeyama N."/>
            <person name="Ogata Y."/>
            <person name="Suda W."/>
            <person name="Iino T."/>
            <person name="Hattori M."/>
            <person name="Ohkuma M."/>
        </authorList>
    </citation>
    <scope>NUCLEOTIDE SEQUENCE [LARGE SCALE GENOMIC DNA]</scope>
    <source>
        <strain evidence="7">5CBH24</strain>
    </source>
</reference>
<evidence type="ECO:0000259" key="5">
    <source>
        <dbReference type="Pfam" id="PF07715"/>
    </source>
</evidence>
<dbReference type="KEGG" id="acou:A5CBH24_07560"/>
<sequence>MLFAVALAFVSQSVFAQQMRISGRVCDSSGPVIGAVAVVKGTMRGISTDFDGQYVIDVAPGEILVFSYVGLQSVEVPIDATTKSPLNITLQETSTVLSDVVVVGYGKQTKQSVTGAISQVKGDELMKAGGVTNVSSALTGLVPGLVTLNYSGKPGQDDAEIFIRTVSTWNDASPLVLIDGIERGMNDIDLGEVENISVLKDASATAVFGVRGGNGVILITTKRGKEGSPTFSASANVTLKMSSKLPKNADSYTGLWYRNQAIENQVSMNGDLWSEYTPTEILRRYRDGDNPYLYPNVDWQSEMLRKHSWSQRYALDVRGGTKFVKYYGSLAYVYDGDVLKGQDFGQGYVPKNDYKRFNFRTNLDFQPTATTTISVDIDGAWGIERTTTATPAYLWPGIYSKGPDQYPVRYEDGTFANNESGYAMYNPVEYFNFSGLERHTRMDINTSFTLNQKLDFVTKGLSFRAMANFQNYYWSIGPNITASRPITKYIDWKTGEETINYPSDYTNSKYGFDYVLGKYTLSTENIWSSGGSPKMSKNLMYQAQFNYNRTFGLHKVSGLILFKRIENAAGSAFPSYREEWAGRATYDFDNRYLFEFNAAYNGSEKFAKGNKFGFFPSAAVGWILSEEPFFRRSELKRFVDLFKFRYSWGKVGSDSGINRWLYMTQWSKATSTAWLGSPSASRPEYSGFHITNIGNPDAKWETAVKNDFAVEASFFKNTLSLTFDYYWGRRYDIFMSASQRNIPPWFGADPVAANIGKTKERGWELEMRYNNSTKFGLKYYATAMFSHGKDEIVYMEDPEFTPAYQKKAGYQIGQQTSYLHSGVITSWDQMYTGAAVENTSGNNVGMLQLIDYNGDGVIDTNDIVPYGYPNRPQYTMNFTVGAEWKGISLSVQFYGTRNCTLVRSAGEFSSPHYYTVLDTSIMGDMWLPGSQEGGTYHHPVYKGSGASVHSGSFNMVDGTQWRIKNAELAYTLTAERLRKAGITSLRFYISGNNLWLFSHLNEDRETGGTRTNDNVMKYPLTKRYTFGVKIEF</sequence>
<organism evidence="6 7">
    <name type="scientific">Alistipes communis</name>
    <dbReference type="NCBI Taxonomy" id="2585118"/>
    <lineage>
        <taxon>Bacteria</taxon>
        <taxon>Pseudomonadati</taxon>
        <taxon>Bacteroidota</taxon>
        <taxon>Bacteroidia</taxon>
        <taxon>Bacteroidales</taxon>
        <taxon>Rikenellaceae</taxon>
        <taxon>Alistipes</taxon>
    </lineage>
</organism>
<dbReference type="FunFam" id="2.170.130.10:FF:000003">
    <property type="entry name" value="SusC/RagA family TonB-linked outer membrane protein"/>
    <property type="match status" value="1"/>
</dbReference>
<evidence type="ECO:0000313" key="7">
    <source>
        <dbReference type="Proteomes" id="UP000318946"/>
    </source>
</evidence>
<dbReference type="OrthoDB" id="9768177at2"/>
<dbReference type="Gene3D" id="2.60.40.1120">
    <property type="entry name" value="Carboxypeptidase-like, regulatory domain"/>
    <property type="match status" value="1"/>
</dbReference>
<dbReference type="Proteomes" id="UP000318946">
    <property type="component" value="Chromosome"/>
</dbReference>
<dbReference type="AlphaFoldDB" id="A0A4Y1WQU5"/>
<dbReference type="InterPro" id="IPR012910">
    <property type="entry name" value="Plug_dom"/>
</dbReference>
<dbReference type="NCBIfam" id="TIGR04056">
    <property type="entry name" value="OMP_RagA_SusC"/>
    <property type="match status" value="1"/>
</dbReference>
<feature type="signal peptide" evidence="4">
    <location>
        <begin position="1"/>
        <end position="16"/>
    </location>
</feature>
<gene>
    <name evidence="6" type="ORF">A5CBH24_07560</name>
</gene>
<keyword evidence="3" id="KW-0998">Cell outer membrane</keyword>
<keyword evidence="2" id="KW-0472">Membrane</keyword>